<comment type="caution">
    <text evidence="3">The sequence shown here is derived from an EMBL/GenBank/DDBJ whole genome shotgun (WGS) entry which is preliminary data.</text>
</comment>
<evidence type="ECO:0000313" key="4">
    <source>
        <dbReference type="Proteomes" id="UP000267408"/>
    </source>
</evidence>
<dbReference type="RefSeq" id="WP_123564135.1">
    <property type="nucleotide sequence ID" value="NZ_JBEYIY010000023.1"/>
</dbReference>
<dbReference type="SMART" id="SM00943">
    <property type="entry name" value="Prim-Pol"/>
    <property type="match status" value="1"/>
</dbReference>
<protein>
    <submittedName>
        <fullName evidence="3">Bifunctional DNA primase/polymerase-like protein</fullName>
    </submittedName>
</protein>
<sequence length="376" mass="38741">MTAELWARGSGSARPRPAGAEIPAGSGPWATARWCAARGWPVLPLASGRKTPAGNCAPCRVPGHHHQGCACLRSGRWCHGFHAATVDQALVDRWWSGREGFGVGISCGPAGLVVVDVDAHRVALPGRDRLLPGIVIPEGADLTGLENGFHTLAVLAALHGEASPAEDTGTLRVRTPSGGLHVWYRALPGQRWLCSTGSSSGRALAWQVDVRAYGGYIVAPGTRTAAGDYTPVDSVREPAPLPGWLAHELRRTGHLTAPQPGAEPGRAAVPQRALAAVLRAGGGRRTVAGLLAGPLAEVAACGALAQGAGFSERLNRAAYTAGGLAAAGYLTEAEAVRALTEAAGLARPGQERRAAAIIRSGLRAGARRPLMRGTPG</sequence>
<evidence type="ECO:0000256" key="1">
    <source>
        <dbReference type="SAM" id="MobiDB-lite"/>
    </source>
</evidence>
<dbReference type="OrthoDB" id="3218228at2"/>
<dbReference type="CDD" id="cd04859">
    <property type="entry name" value="Prim_Pol"/>
    <property type="match status" value="1"/>
</dbReference>
<dbReference type="AlphaFoldDB" id="A0A8G1XB72"/>
<evidence type="ECO:0000259" key="2">
    <source>
        <dbReference type="SMART" id="SM00943"/>
    </source>
</evidence>
<name>A0A8G1XB72_9ACTN</name>
<feature type="domain" description="DNA primase/polymerase bifunctional N-terminal" evidence="2">
    <location>
        <begin position="32"/>
        <end position="245"/>
    </location>
</feature>
<evidence type="ECO:0000313" key="3">
    <source>
        <dbReference type="EMBL" id="ROR34014.1"/>
    </source>
</evidence>
<feature type="region of interest" description="Disordered" evidence="1">
    <location>
        <begin position="1"/>
        <end position="23"/>
    </location>
</feature>
<proteinExistence type="predicted"/>
<dbReference type="SUPFAM" id="SSF56747">
    <property type="entry name" value="Prim-pol domain"/>
    <property type="match status" value="1"/>
</dbReference>
<dbReference type="Proteomes" id="UP000267408">
    <property type="component" value="Unassembled WGS sequence"/>
</dbReference>
<dbReference type="EMBL" id="RJVJ01000004">
    <property type="protein sequence ID" value="ROR34014.1"/>
    <property type="molecule type" value="Genomic_DNA"/>
</dbReference>
<gene>
    <name evidence="3" type="ORF">EDD39_7575</name>
</gene>
<dbReference type="InterPro" id="IPR015330">
    <property type="entry name" value="DNA_primase/pol_bifunc_N"/>
</dbReference>
<organism evidence="3 4">
    <name type="scientific">Kitasatospora cineracea</name>
    <dbReference type="NCBI Taxonomy" id="88074"/>
    <lineage>
        <taxon>Bacteria</taxon>
        <taxon>Bacillati</taxon>
        <taxon>Actinomycetota</taxon>
        <taxon>Actinomycetes</taxon>
        <taxon>Kitasatosporales</taxon>
        <taxon>Streptomycetaceae</taxon>
        <taxon>Kitasatospora</taxon>
    </lineage>
</organism>
<dbReference type="Pfam" id="PF09250">
    <property type="entry name" value="Prim-Pol"/>
    <property type="match status" value="1"/>
</dbReference>
<reference evidence="3 4" key="1">
    <citation type="submission" date="2018-11" db="EMBL/GenBank/DDBJ databases">
        <title>Sequencing the genomes of 1000 actinobacteria strains.</title>
        <authorList>
            <person name="Klenk H.-P."/>
        </authorList>
    </citation>
    <scope>NUCLEOTIDE SEQUENCE [LARGE SCALE GENOMIC DNA]</scope>
    <source>
        <strain evidence="3 4">DSM 44780</strain>
    </source>
</reference>
<accession>A0A8G1XB72</accession>